<dbReference type="PANTHER" id="PTHR46889:SF4">
    <property type="entry name" value="TRANSPOSASE INSO FOR INSERTION SEQUENCE ELEMENT IS911B-RELATED"/>
    <property type="match status" value="1"/>
</dbReference>
<accession>A0A0E2YWY9</accession>
<gene>
    <name evidence="2" type="ORF">IB75_16995</name>
</gene>
<dbReference type="AlphaFoldDB" id="A0A0E2YWY9"/>
<proteinExistence type="predicted"/>
<name>A0A0E2YWY9_9GAMM</name>
<organism evidence="2 3">
    <name type="scientific">Nitrosococcus oceani C-27</name>
    <dbReference type="NCBI Taxonomy" id="314279"/>
    <lineage>
        <taxon>Bacteria</taxon>
        <taxon>Pseudomonadati</taxon>
        <taxon>Pseudomonadota</taxon>
        <taxon>Gammaproteobacteria</taxon>
        <taxon>Chromatiales</taxon>
        <taxon>Chromatiaceae</taxon>
        <taxon>Nitrosococcus</taxon>
    </lineage>
</organism>
<feature type="domain" description="HTH-like" evidence="1">
    <location>
        <begin position="30"/>
        <end position="82"/>
    </location>
</feature>
<dbReference type="PANTHER" id="PTHR46889">
    <property type="entry name" value="TRANSPOSASE INSF FOR INSERTION SEQUENCE IS3B-RELATED"/>
    <property type="match status" value="1"/>
</dbReference>
<comment type="caution">
    <text evidence="2">The sequence shown here is derived from an EMBL/GenBank/DDBJ whole genome shotgun (WGS) entry which is preliminary data.</text>
</comment>
<dbReference type="EMBL" id="JPGN01000205">
    <property type="protein sequence ID" value="KFI17963.1"/>
    <property type="molecule type" value="Genomic_DNA"/>
</dbReference>
<dbReference type="Proteomes" id="UP000028839">
    <property type="component" value="Unassembled WGS sequence"/>
</dbReference>
<evidence type="ECO:0000313" key="2">
    <source>
        <dbReference type="EMBL" id="KFI17963.1"/>
    </source>
</evidence>
<feature type="non-terminal residue" evidence="2">
    <location>
        <position position="86"/>
    </location>
</feature>
<dbReference type="Pfam" id="PF13276">
    <property type="entry name" value="HTH_21"/>
    <property type="match status" value="1"/>
</dbReference>
<dbReference type="HOGENOM" id="CLU_027402_21_11_6"/>
<dbReference type="InterPro" id="IPR050900">
    <property type="entry name" value="Transposase_IS3/IS150/IS904"/>
</dbReference>
<sequence length="86" mass="10009">MICSVFDVATSSYYDYRKRSQAIDVKRLHLQAKLKELFRLSRGSAGSRTLVIMMRDLGYMIGRFKVRSLMRDAMLVSKQSKAHVYK</sequence>
<evidence type="ECO:0000259" key="1">
    <source>
        <dbReference type="Pfam" id="PF13276"/>
    </source>
</evidence>
<evidence type="ECO:0000313" key="3">
    <source>
        <dbReference type="Proteomes" id="UP000028839"/>
    </source>
</evidence>
<reference evidence="2 3" key="1">
    <citation type="submission" date="2014-07" db="EMBL/GenBank/DDBJ databases">
        <title>Comparative analysis of Nitrosococcus oceani genome inventories of strains from Pacific and Atlantic gyres.</title>
        <authorList>
            <person name="Lim C.K."/>
            <person name="Wang L."/>
            <person name="Sayavedra-Soto L.A."/>
            <person name="Klotz M.G."/>
        </authorList>
    </citation>
    <scope>NUCLEOTIDE SEQUENCE [LARGE SCALE GENOMIC DNA]</scope>
    <source>
        <strain evidence="2 3">C-27</strain>
    </source>
</reference>
<dbReference type="InterPro" id="IPR025948">
    <property type="entry name" value="HTH-like_dom"/>
</dbReference>
<protein>
    <recommendedName>
        <fullName evidence="1">HTH-like domain-containing protein</fullName>
    </recommendedName>
</protein>